<comment type="caution">
    <text evidence="2">The sequence shown here is derived from an EMBL/GenBank/DDBJ whole genome shotgun (WGS) entry which is preliminary data.</text>
</comment>
<feature type="region of interest" description="Disordered" evidence="1">
    <location>
        <begin position="1"/>
        <end position="91"/>
    </location>
</feature>
<keyword evidence="3" id="KW-1185">Reference proteome</keyword>
<reference evidence="2" key="1">
    <citation type="journal article" date="2022" name="New Phytol.">
        <title>Evolutionary transition to the ectomycorrhizal habit in the genomes of a hyperdiverse lineage of mushroom-forming fungi.</title>
        <authorList>
            <person name="Looney B."/>
            <person name="Miyauchi S."/>
            <person name="Morin E."/>
            <person name="Drula E."/>
            <person name="Courty P.E."/>
            <person name="Kohler A."/>
            <person name="Kuo A."/>
            <person name="LaButti K."/>
            <person name="Pangilinan J."/>
            <person name="Lipzen A."/>
            <person name="Riley R."/>
            <person name="Andreopoulos W."/>
            <person name="He G."/>
            <person name="Johnson J."/>
            <person name="Nolan M."/>
            <person name="Tritt A."/>
            <person name="Barry K.W."/>
            <person name="Grigoriev I.V."/>
            <person name="Nagy L.G."/>
            <person name="Hibbett D."/>
            <person name="Henrissat B."/>
            <person name="Matheny P.B."/>
            <person name="Labbe J."/>
            <person name="Martin F.M."/>
        </authorList>
    </citation>
    <scope>NUCLEOTIDE SEQUENCE</scope>
    <source>
        <strain evidence="2">BPL690</strain>
    </source>
</reference>
<accession>A0AAD4QNQ0</accession>
<dbReference type="Proteomes" id="UP001203297">
    <property type="component" value="Unassembled WGS sequence"/>
</dbReference>
<protein>
    <submittedName>
        <fullName evidence="2">Uncharacterized protein</fullName>
    </submittedName>
</protein>
<gene>
    <name evidence="2" type="ORF">B0F90DRAFT_1626274</name>
</gene>
<proteinExistence type="predicted"/>
<evidence type="ECO:0000313" key="2">
    <source>
        <dbReference type="EMBL" id="KAI0303821.1"/>
    </source>
</evidence>
<dbReference type="AlphaFoldDB" id="A0AAD4QNQ0"/>
<sequence>MAELSNNPFIDHSANVASRFPNINTVSSSPGPSTPQYSGATWSQPQQPPYQLSSGFIGANPTGYAQQYSQQPQWTQQPQQPQYQQPQFQASYSPTTFQPPNSYGQQLVGQVNNLPVGYSQPPIQTQYTQASYSYQQPEQTNYGYPSQQQQLLSQFDPYSNLGQRPSVPVTNSGGVGSPPPGIQHPRAYIRSHKAELEAWDPPTWKQVQNTFEALKAAWETRKRAAESQVRALGGTVGAPAAGSGGGFFSGAGAYGAYGGGYPTPQVQEIDRLNALIKEADSNIDTIAAAALQMSEVATGYRHSGDVASKRRVRESCNAAVTGLPEYPPPTM</sequence>
<feature type="compositionally biased region" description="Polar residues" evidence="1">
    <location>
        <begin position="21"/>
        <end position="43"/>
    </location>
</feature>
<feature type="compositionally biased region" description="Low complexity" evidence="1">
    <location>
        <begin position="66"/>
        <end position="91"/>
    </location>
</feature>
<organism evidence="2 3">
    <name type="scientific">Multifurca ochricompacta</name>
    <dbReference type="NCBI Taxonomy" id="376703"/>
    <lineage>
        <taxon>Eukaryota</taxon>
        <taxon>Fungi</taxon>
        <taxon>Dikarya</taxon>
        <taxon>Basidiomycota</taxon>
        <taxon>Agaricomycotina</taxon>
        <taxon>Agaricomycetes</taxon>
        <taxon>Russulales</taxon>
        <taxon>Russulaceae</taxon>
        <taxon>Multifurca</taxon>
    </lineage>
</organism>
<dbReference type="EMBL" id="WTXG01000008">
    <property type="protein sequence ID" value="KAI0303821.1"/>
    <property type="molecule type" value="Genomic_DNA"/>
</dbReference>
<evidence type="ECO:0000313" key="3">
    <source>
        <dbReference type="Proteomes" id="UP001203297"/>
    </source>
</evidence>
<evidence type="ECO:0000256" key="1">
    <source>
        <dbReference type="SAM" id="MobiDB-lite"/>
    </source>
</evidence>
<name>A0AAD4QNQ0_9AGAM</name>